<accession>A0AAV4AH53</accession>
<organism evidence="1 2">
    <name type="scientific">Plakobranchus ocellatus</name>
    <dbReference type="NCBI Taxonomy" id="259542"/>
    <lineage>
        <taxon>Eukaryota</taxon>
        <taxon>Metazoa</taxon>
        <taxon>Spiralia</taxon>
        <taxon>Lophotrochozoa</taxon>
        <taxon>Mollusca</taxon>
        <taxon>Gastropoda</taxon>
        <taxon>Heterobranchia</taxon>
        <taxon>Euthyneura</taxon>
        <taxon>Panpulmonata</taxon>
        <taxon>Sacoglossa</taxon>
        <taxon>Placobranchoidea</taxon>
        <taxon>Plakobranchidae</taxon>
        <taxon>Plakobranchus</taxon>
    </lineage>
</organism>
<evidence type="ECO:0000313" key="2">
    <source>
        <dbReference type="Proteomes" id="UP000735302"/>
    </source>
</evidence>
<dbReference type="PANTHER" id="PTHR10773:SF19">
    <property type="match status" value="1"/>
</dbReference>
<keyword evidence="2" id="KW-1185">Reference proteome</keyword>
<evidence type="ECO:0000313" key="1">
    <source>
        <dbReference type="EMBL" id="GFO06593.1"/>
    </source>
</evidence>
<dbReference type="EMBL" id="BLXT01003778">
    <property type="protein sequence ID" value="GFO06593.1"/>
    <property type="molecule type" value="Genomic_DNA"/>
</dbReference>
<protein>
    <submittedName>
        <fullName evidence="1">DNA repair protein rhp54</fullName>
    </submittedName>
</protein>
<dbReference type="AlphaFoldDB" id="A0AAV4AH53"/>
<comment type="caution">
    <text evidence="1">The sequence shown here is derived from an EMBL/GenBank/DDBJ whole genome shotgun (WGS) entry which is preliminary data.</text>
</comment>
<sequence>MYNMYVSEMAADKKKLASRSLYNNIFKSLGLKFFALKKDACGICLRKIKENPTDESFLTMYQKHMDEKVKVRQVKEEAKKMASENPKICAAVFDLQQVIYTPKSHHSSIFYKRRLANYNFTIFDLQSQEDRCFLWHEGIARRGANEISTCIYKFLQEKDSDGTEEVILFCDGCVGQNKNSVLKVSKQSEIMVPSQLATLIQTARATGKKQYTVYEINPVDVIDWKRYTSHWFACVGRCT</sequence>
<dbReference type="Proteomes" id="UP000735302">
    <property type="component" value="Unassembled WGS sequence"/>
</dbReference>
<proteinExistence type="predicted"/>
<name>A0AAV4AH53_9GAST</name>
<dbReference type="PANTHER" id="PTHR10773">
    <property type="entry name" value="DNA-DIRECTED RNA POLYMERASES I, II, AND III SUBUNIT RPABC2"/>
    <property type="match status" value="1"/>
</dbReference>
<gene>
    <name evidence="1" type="ORF">PoB_003309800</name>
</gene>
<reference evidence="1 2" key="1">
    <citation type="journal article" date="2021" name="Elife">
        <title>Chloroplast acquisition without the gene transfer in kleptoplastic sea slugs, Plakobranchus ocellatus.</title>
        <authorList>
            <person name="Maeda T."/>
            <person name="Takahashi S."/>
            <person name="Yoshida T."/>
            <person name="Shimamura S."/>
            <person name="Takaki Y."/>
            <person name="Nagai Y."/>
            <person name="Toyoda A."/>
            <person name="Suzuki Y."/>
            <person name="Arimoto A."/>
            <person name="Ishii H."/>
            <person name="Satoh N."/>
            <person name="Nishiyama T."/>
            <person name="Hasebe M."/>
            <person name="Maruyama T."/>
            <person name="Minagawa J."/>
            <person name="Obokata J."/>
            <person name="Shigenobu S."/>
        </authorList>
    </citation>
    <scope>NUCLEOTIDE SEQUENCE [LARGE SCALE GENOMIC DNA]</scope>
</reference>